<dbReference type="PANTHER" id="PTHR43384">
    <property type="entry name" value="SEPTUM SITE-DETERMINING PROTEIN MIND HOMOLOG, CHLOROPLASTIC-RELATED"/>
    <property type="match status" value="1"/>
</dbReference>
<accession>A0A2N3G5I0</accession>
<dbReference type="GO" id="GO:0005524">
    <property type="term" value="F:ATP binding"/>
    <property type="evidence" value="ECO:0007669"/>
    <property type="project" value="TreeGrafter"/>
</dbReference>
<evidence type="ECO:0000313" key="3">
    <source>
        <dbReference type="Proteomes" id="UP000233654"/>
    </source>
</evidence>
<dbReference type="InterPro" id="IPR014433">
    <property type="entry name" value="CooC"/>
</dbReference>
<dbReference type="Pfam" id="PF01656">
    <property type="entry name" value="CbiA"/>
    <property type="match status" value="1"/>
</dbReference>
<protein>
    <recommendedName>
        <fullName evidence="1">CobQ/CobB/MinD/ParA nucleotide binding domain-containing protein</fullName>
    </recommendedName>
</protein>
<dbReference type="Gene3D" id="3.40.50.300">
    <property type="entry name" value="P-loop containing nucleotide triphosphate hydrolases"/>
    <property type="match status" value="1"/>
</dbReference>
<dbReference type="Proteomes" id="UP000233654">
    <property type="component" value="Unassembled WGS sequence"/>
</dbReference>
<gene>
    <name evidence="2" type="ORF">CVT63_05195</name>
</gene>
<dbReference type="InterPro" id="IPR002586">
    <property type="entry name" value="CobQ/CobB/MinD/ParA_Nub-bd_dom"/>
</dbReference>
<dbReference type="AlphaFoldDB" id="A0A2N3G5I0"/>
<dbReference type="GO" id="GO:0051782">
    <property type="term" value="P:negative regulation of cell division"/>
    <property type="evidence" value="ECO:0007669"/>
    <property type="project" value="TreeGrafter"/>
</dbReference>
<proteinExistence type="predicted"/>
<evidence type="ECO:0000313" key="2">
    <source>
        <dbReference type="EMBL" id="PKQ27963.1"/>
    </source>
</evidence>
<sequence length="249" mass="26984">MTTVIAVSGKGGVGKTTIAALLVKRLLDSGRGPILAVDADSNSNLDLALGVDLNATIGSIREDISEKTRKGDLPAGVAKQDILEIEIERALIETDGFDMVSMGRPEGPGCYCAINNMLRVFLERLNKSYEYVVIDNEAGMEHLSRRTTRDIDVMFLVSDPSLKGLATAKRLRDLACQMDVEVGRFFLVLSRARGPLSGALADEVEKLDIEFAGVIPDDPEVARFDEKGRPLIELGEESTARAAVRLLPL</sequence>
<dbReference type="GO" id="GO:0005829">
    <property type="term" value="C:cytosol"/>
    <property type="evidence" value="ECO:0007669"/>
    <property type="project" value="TreeGrafter"/>
</dbReference>
<dbReference type="GO" id="GO:0016887">
    <property type="term" value="F:ATP hydrolysis activity"/>
    <property type="evidence" value="ECO:0007669"/>
    <property type="project" value="TreeGrafter"/>
</dbReference>
<evidence type="ECO:0000259" key="1">
    <source>
        <dbReference type="Pfam" id="PF01656"/>
    </source>
</evidence>
<reference evidence="2 3" key="1">
    <citation type="journal article" date="2017" name="ISME J.">
        <title>Potential for microbial H2 and metal transformations associated with novel bacteria and archaea in deep terrestrial subsurface sediments.</title>
        <authorList>
            <person name="Hernsdorf A.W."/>
            <person name="Amano Y."/>
            <person name="Miyakawa K."/>
            <person name="Ise K."/>
            <person name="Suzuki Y."/>
            <person name="Anantharaman K."/>
            <person name="Probst A."/>
            <person name="Burstein D."/>
            <person name="Thomas B.C."/>
            <person name="Banfield J.F."/>
        </authorList>
    </citation>
    <scope>NUCLEOTIDE SEQUENCE [LARGE SCALE GENOMIC DNA]</scope>
    <source>
        <strain evidence="2">HGW-Actinobacteria-3</strain>
    </source>
</reference>
<organism evidence="2 3">
    <name type="scientific">Candidatus Anoxymicrobium japonicum</name>
    <dbReference type="NCBI Taxonomy" id="2013648"/>
    <lineage>
        <taxon>Bacteria</taxon>
        <taxon>Bacillati</taxon>
        <taxon>Actinomycetota</taxon>
        <taxon>Candidatus Geothermincolia</taxon>
        <taxon>Candidatus Geothermincolales</taxon>
        <taxon>Candidatus Anoxymicrobiaceae</taxon>
        <taxon>Candidatus Anoxymicrobium</taxon>
    </lineage>
</organism>
<dbReference type="InterPro" id="IPR027417">
    <property type="entry name" value="P-loop_NTPase"/>
</dbReference>
<dbReference type="SUPFAM" id="SSF52540">
    <property type="entry name" value="P-loop containing nucleoside triphosphate hydrolases"/>
    <property type="match status" value="1"/>
</dbReference>
<dbReference type="PANTHER" id="PTHR43384:SF7">
    <property type="entry name" value="CARBON-MONOXIDE DEHYDROGENASE ACCESSORY PROTEIN"/>
    <property type="match status" value="1"/>
</dbReference>
<dbReference type="EMBL" id="PHEX01000040">
    <property type="protein sequence ID" value="PKQ27963.1"/>
    <property type="molecule type" value="Genomic_DNA"/>
</dbReference>
<comment type="caution">
    <text evidence="2">The sequence shown here is derived from an EMBL/GenBank/DDBJ whole genome shotgun (WGS) entry which is preliminary data.</text>
</comment>
<dbReference type="PIRSF" id="PIRSF005647">
    <property type="entry name" value="CooC"/>
    <property type="match status" value="1"/>
</dbReference>
<name>A0A2N3G5I0_9ACTN</name>
<dbReference type="GO" id="GO:0009898">
    <property type="term" value="C:cytoplasmic side of plasma membrane"/>
    <property type="evidence" value="ECO:0007669"/>
    <property type="project" value="TreeGrafter"/>
</dbReference>
<dbReference type="InterPro" id="IPR050625">
    <property type="entry name" value="ParA/MinD_ATPase"/>
</dbReference>
<feature type="domain" description="CobQ/CobB/MinD/ParA nucleotide binding" evidence="1">
    <location>
        <begin position="5"/>
        <end position="231"/>
    </location>
</feature>